<protein>
    <submittedName>
        <fullName evidence="1">Uncharacterized protein</fullName>
    </submittedName>
</protein>
<sequence length="727" mass="80800">MPPPRKRKRSSTLQDSRRPTSVPDLQSYFRERFLDVNAPCTNTHSFTSASIMGFRQERCWIAKNLDMWNSLLHPVGIELLETVSGRLILRTFFNCNPSASKYRVVSVFLMKRLLNNHHCVQEVELSYAGKLFDDESQPLSQVHPTAGIRQIALNGHRMYKPQLCELVRVMLRGDPVQMKLHHVCFGATEMTALVQTIDRANTRLTDLDLSDNRLRSHDSLALLKAIETSNTIRCLKLDSNMVGVRGAQRFAQLLRTNKTLLSVSLFKTKINDKGAVAIGQALAANSTLEFLMIGGNAIGPTGAQAIASSLELNTSLTYLNLQRNDLDNSGAVFLAQMLQSNKTLRTLDICSSFIRSDGAVAIADSLMNNRTLLELSIDGNMFTEEAVVAFARLVASNKTLKHFHASKSFGLESPAPFNEFVEALALNRWLEGIKLSVVFPCSMQILLQKLRCHDTLRDLYIQTNALDTSLLFGALASNRSVRKFEIDSVLSLRNVMALANLLRVTKTLRSVTVSDKVGNTSLMWLMRGLAFNSSIWKLRIGSNKLGVSICRTIATMLVENSTLSALILNDAPVDELGLVTLAGGLSSNQVLQKLSVVYPASSVAGFSVSQCLRRNCALLNRALQFVLETATDKSTAAAFQVYRRSEYFAYELSLLRTSESALSADSLVRKANKYIQENYFVITGVVKGELICLRPHRRTALITQFDQLNAYCLYVITSFLKVSDVKD</sequence>
<gene>
    <name evidence="1" type="ORF">HPB47_003634</name>
</gene>
<reference evidence="1 2" key="1">
    <citation type="journal article" date="2020" name="Cell">
        <title>Large-Scale Comparative Analyses of Tick Genomes Elucidate Their Genetic Diversity and Vector Capacities.</title>
        <authorList>
            <consortium name="Tick Genome and Microbiome Consortium (TIGMIC)"/>
            <person name="Jia N."/>
            <person name="Wang J."/>
            <person name="Shi W."/>
            <person name="Du L."/>
            <person name="Sun Y."/>
            <person name="Zhan W."/>
            <person name="Jiang J.F."/>
            <person name="Wang Q."/>
            <person name="Zhang B."/>
            <person name="Ji P."/>
            <person name="Bell-Sakyi L."/>
            <person name="Cui X.M."/>
            <person name="Yuan T.T."/>
            <person name="Jiang B.G."/>
            <person name="Yang W.F."/>
            <person name="Lam T.T."/>
            <person name="Chang Q.C."/>
            <person name="Ding S.J."/>
            <person name="Wang X.J."/>
            <person name="Zhu J.G."/>
            <person name="Ruan X.D."/>
            <person name="Zhao L."/>
            <person name="Wei J.T."/>
            <person name="Ye R.Z."/>
            <person name="Que T.C."/>
            <person name="Du C.H."/>
            <person name="Zhou Y.H."/>
            <person name="Cheng J.X."/>
            <person name="Dai P.F."/>
            <person name="Guo W.B."/>
            <person name="Han X.H."/>
            <person name="Huang E.J."/>
            <person name="Li L.F."/>
            <person name="Wei W."/>
            <person name="Gao Y.C."/>
            <person name="Liu J.Z."/>
            <person name="Shao H.Z."/>
            <person name="Wang X."/>
            <person name="Wang C.C."/>
            <person name="Yang T.C."/>
            <person name="Huo Q.B."/>
            <person name="Li W."/>
            <person name="Chen H.Y."/>
            <person name="Chen S.E."/>
            <person name="Zhou L.G."/>
            <person name="Ni X.B."/>
            <person name="Tian J.H."/>
            <person name="Sheng Y."/>
            <person name="Liu T."/>
            <person name="Pan Y.S."/>
            <person name="Xia L.Y."/>
            <person name="Li J."/>
            <person name="Zhao F."/>
            <person name="Cao W.C."/>
        </authorList>
    </citation>
    <scope>NUCLEOTIDE SEQUENCE [LARGE SCALE GENOMIC DNA]</scope>
    <source>
        <strain evidence="1">Iper-2018</strain>
    </source>
</reference>
<proteinExistence type="predicted"/>
<evidence type="ECO:0000313" key="1">
    <source>
        <dbReference type="EMBL" id="KAG0420165.1"/>
    </source>
</evidence>
<evidence type="ECO:0000313" key="2">
    <source>
        <dbReference type="Proteomes" id="UP000805193"/>
    </source>
</evidence>
<dbReference type="Proteomes" id="UP000805193">
    <property type="component" value="Unassembled WGS sequence"/>
</dbReference>
<keyword evidence="2" id="KW-1185">Reference proteome</keyword>
<organism evidence="1 2">
    <name type="scientific">Ixodes persulcatus</name>
    <name type="common">Taiga tick</name>
    <dbReference type="NCBI Taxonomy" id="34615"/>
    <lineage>
        <taxon>Eukaryota</taxon>
        <taxon>Metazoa</taxon>
        <taxon>Ecdysozoa</taxon>
        <taxon>Arthropoda</taxon>
        <taxon>Chelicerata</taxon>
        <taxon>Arachnida</taxon>
        <taxon>Acari</taxon>
        <taxon>Parasitiformes</taxon>
        <taxon>Ixodida</taxon>
        <taxon>Ixodoidea</taxon>
        <taxon>Ixodidae</taxon>
        <taxon>Ixodinae</taxon>
        <taxon>Ixodes</taxon>
    </lineage>
</organism>
<accession>A0AC60PJD2</accession>
<comment type="caution">
    <text evidence="1">The sequence shown here is derived from an EMBL/GenBank/DDBJ whole genome shotgun (WGS) entry which is preliminary data.</text>
</comment>
<name>A0AC60PJD2_IXOPE</name>
<dbReference type="EMBL" id="JABSTQ010010535">
    <property type="protein sequence ID" value="KAG0420165.1"/>
    <property type="molecule type" value="Genomic_DNA"/>
</dbReference>